<evidence type="ECO:0008006" key="3">
    <source>
        <dbReference type="Google" id="ProtNLM"/>
    </source>
</evidence>
<dbReference type="InterPro" id="IPR046119">
    <property type="entry name" value="DUF6116"/>
</dbReference>
<proteinExistence type="predicted"/>
<evidence type="ECO:0000313" key="1">
    <source>
        <dbReference type="EMBL" id="MCC8361776.1"/>
    </source>
</evidence>
<name>A0ABS8JDU4_9GAMM</name>
<reference evidence="1" key="1">
    <citation type="submission" date="2021-10" db="EMBL/GenBank/DDBJ databases">
        <authorList>
            <person name="Lyu M."/>
            <person name="Wang X."/>
            <person name="Meng X."/>
            <person name="Xu K."/>
        </authorList>
    </citation>
    <scope>NUCLEOTIDE SEQUENCE</scope>
    <source>
        <strain evidence="1">A6</strain>
    </source>
</reference>
<accession>A0ABS8JDU4</accession>
<dbReference type="EMBL" id="JAJGAK010000001">
    <property type="protein sequence ID" value="MCC8361776.1"/>
    <property type="molecule type" value="Genomic_DNA"/>
</dbReference>
<sequence length="71" mass="7811">MPNPLVAPVIGFLSKLSFPRLFAVTAALFAFTTLFPDPIPFVDEILLGLGTLLFASLRKRKEPDVIDAPKR</sequence>
<evidence type="ECO:0000313" key="2">
    <source>
        <dbReference type="Proteomes" id="UP001165293"/>
    </source>
</evidence>
<organism evidence="1 2">
    <name type="scientific">Noviluteimonas lactosilytica</name>
    <dbReference type="NCBI Taxonomy" id="2888523"/>
    <lineage>
        <taxon>Bacteria</taxon>
        <taxon>Pseudomonadati</taxon>
        <taxon>Pseudomonadota</taxon>
        <taxon>Gammaproteobacteria</taxon>
        <taxon>Lysobacterales</taxon>
        <taxon>Lysobacteraceae</taxon>
        <taxon>Noviluteimonas</taxon>
    </lineage>
</organism>
<dbReference type="RefSeq" id="WP_230525426.1">
    <property type="nucleotide sequence ID" value="NZ_JAJGAK010000001.1"/>
</dbReference>
<protein>
    <recommendedName>
        <fullName evidence="3">Transmembrane protein</fullName>
    </recommendedName>
</protein>
<dbReference type="Proteomes" id="UP001165293">
    <property type="component" value="Unassembled WGS sequence"/>
</dbReference>
<keyword evidence="2" id="KW-1185">Reference proteome</keyword>
<gene>
    <name evidence="1" type="ORF">LK996_01595</name>
</gene>
<dbReference type="Pfam" id="PF19611">
    <property type="entry name" value="DUF6116"/>
    <property type="match status" value="1"/>
</dbReference>
<comment type="caution">
    <text evidence="1">The sequence shown here is derived from an EMBL/GenBank/DDBJ whole genome shotgun (WGS) entry which is preliminary data.</text>
</comment>